<evidence type="ECO:0000256" key="3">
    <source>
        <dbReference type="ARBA" id="ARBA00022692"/>
    </source>
</evidence>
<sequence>MTNDHSPRVRGLQGALDRLFESMADWSARRAKTVMLGAVALLAVGLWGAAKVRQDNSMDSYFNESDAAFAAYQQYIRDFSSDEVVYLLYRAPSREHGPFDIEVMRQIDALTRALEAEVPFARKVTSLSNVEFIEADGDLITIRDLIEDFPETQDELLRLREVALGKPIYVGSLLSPDARNAAIVIEMTRTSTDPVDRLRHDPDGGDGIANLYPQVPNRVVREILERPEFRYAGIEYLISGDVPMNAAYNEILGGEIGLLTVVSMLLVSLAGLLLFRTRLLGLLAPLGVVLLSITLTLGLMGLVGWKVNLFFLMIPSLLCAVGVAQCVHVLHAWQDARAERLDAPAAVRVAVSRVGTPCLLAAVTTAIGFLGMTVSDLRAVSELALYSAFGVICAFVLSLTLLIGFAARAKPQPAAVGPANSGWLQRFIEWTVAINLRHPRALLAGFLVVLLGAGAGLARLQVDFNFLHEFKPSQEWRRHTEQINALMGGLLSVIYLFETDTADGIKNPDLLKEIEALQAAADRETVVQDSLSIVDIVKELNQAFHGDDPAYYRIPDDPQVLAQLLLVYEMSGGKEMEDVLNLDRSSTALQVRLQLVAASEVRRFMAAMDAHLAQHPPQHARIEVSGIGLLWVRMADYITRTQIEGYAVVFGLITLVMMLAFGSVKVGLIGMIPNLFPIALTLGMMGWLAWSLDYLRLLLATIAIGIAVDDTIHMLARLRSEFAASGDYRTAVARALRGVGPAITVTTVILTAAFSSYLISSMAVLTSFGALLAATMVAALVADLFLLPALVLWLRPFGPERTPGGAVEAAPYSAAAAVSAANNDSASA</sequence>
<dbReference type="PANTHER" id="PTHR33406:SF12">
    <property type="entry name" value="BLR2997 PROTEIN"/>
    <property type="match status" value="1"/>
</dbReference>
<evidence type="ECO:0000313" key="8">
    <source>
        <dbReference type="EMBL" id="PXV71262.1"/>
    </source>
</evidence>
<feature type="transmembrane region" description="Helical" evidence="6">
    <location>
        <begin position="738"/>
        <end position="759"/>
    </location>
</feature>
<keyword evidence="5 6" id="KW-0472">Membrane</keyword>
<reference evidence="8 9" key="1">
    <citation type="submission" date="2018-04" db="EMBL/GenBank/DDBJ databases">
        <title>Genomic Encyclopedia of Type Strains, Phase IV (KMG-IV): sequencing the most valuable type-strain genomes for metagenomic binning, comparative biology and taxonomic classification.</title>
        <authorList>
            <person name="Goeker M."/>
        </authorList>
    </citation>
    <scope>NUCLEOTIDE SEQUENCE [LARGE SCALE GENOMIC DNA]</scope>
    <source>
        <strain evidence="8 9">DSM 104150</strain>
    </source>
</reference>
<dbReference type="InterPro" id="IPR050545">
    <property type="entry name" value="Mycobact_MmpL"/>
</dbReference>
<comment type="caution">
    <text evidence="8">The sequence shown here is derived from an EMBL/GenBank/DDBJ whole genome shotgun (WGS) entry which is preliminary data.</text>
</comment>
<gene>
    <name evidence="8" type="ORF">C8D93_101307</name>
</gene>
<dbReference type="AlphaFoldDB" id="A0A318EK41"/>
<feature type="transmembrane region" description="Helical" evidence="6">
    <location>
        <begin position="482"/>
        <end position="498"/>
    </location>
</feature>
<feature type="transmembrane region" description="Helical" evidence="6">
    <location>
        <begin position="697"/>
        <end position="718"/>
    </location>
</feature>
<dbReference type="OrthoDB" id="9803781at2"/>
<feature type="transmembrane region" description="Helical" evidence="6">
    <location>
        <begin position="384"/>
        <end position="407"/>
    </location>
</feature>
<dbReference type="Proteomes" id="UP000248330">
    <property type="component" value="Unassembled WGS sequence"/>
</dbReference>
<protein>
    <recommendedName>
        <fullName evidence="7">SSD domain-containing protein</fullName>
    </recommendedName>
</protein>
<proteinExistence type="predicted"/>
<feature type="domain" description="SSD" evidence="7">
    <location>
        <begin position="250"/>
        <end position="408"/>
    </location>
</feature>
<evidence type="ECO:0000256" key="6">
    <source>
        <dbReference type="SAM" id="Phobius"/>
    </source>
</evidence>
<keyword evidence="4 6" id="KW-1133">Transmembrane helix</keyword>
<dbReference type="PANTHER" id="PTHR33406">
    <property type="entry name" value="MEMBRANE PROTEIN MJ1562-RELATED"/>
    <property type="match status" value="1"/>
</dbReference>
<dbReference type="EMBL" id="QICN01000001">
    <property type="protein sequence ID" value="PXV71262.1"/>
    <property type="molecule type" value="Genomic_DNA"/>
</dbReference>
<evidence type="ECO:0000259" key="7">
    <source>
        <dbReference type="PROSITE" id="PS50156"/>
    </source>
</evidence>
<feature type="transmembrane region" description="Helical" evidence="6">
    <location>
        <begin position="256"/>
        <end position="275"/>
    </location>
</feature>
<evidence type="ECO:0000256" key="2">
    <source>
        <dbReference type="ARBA" id="ARBA00022475"/>
    </source>
</evidence>
<dbReference type="RefSeq" id="WP_110263397.1">
    <property type="nucleotide sequence ID" value="NZ_CAKZQT010000007.1"/>
</dbReference>
<organism evidence="8 9">
    <name type="scientific">Sinimarinibacterium flocculans</name>
    <dbReference type="NCBI Taxonomy" id="985250"/>
    <lineage>
        <taxon>Bacteria</taxon>
        <taxon>Pseudomonadati</taxon>
        <taxon>Pseudomonadota</taxon>
        <taxon>Gammaproteobacteria</taxon>
        <taxon>Nevskiales</taxon>
        <taxon>Nevskiaceae</taxon>
        <taxon>Sinimarinibacterium</taxon>
    </lineage>
</organism>
<feature type="transmembrane region" description="Helical" evidence="6">
    <location>
        <begin position="441"/>
        <end position="462"/>
    </location>
</feature>
<feature type="transmembrane region" description="Helical" evidence="6">
    <location>
        <begin position="643"/>
        <end position="662"/>
    </location>
</feature>
<evidence type="ECO:0000256" key="5">
    <source>
        <dbReference type="ARBA" id="ARBA00023136"/>
    </source>
</evidence>
<dbReference type="SUPFAM" id="SSF82866">
    <property type="entry name" value="Multidrug efflux transporter AcrB transmembrane domain"/>
    <property type="match status" value="2"/>
</dbReference>
<accession>A0A318EK41</accession>
<dbReference type="InterPro" id="IPR000731">
    <property type="entry name" value="SSD"/>
</dbReference>
<dbReference type="PROSITE" id="PS50156">
    <property type="entry name" value="SSD"/>
    <property type="match status" value="2"/>
</dbReference>
<feature type="domain" description="SSD" evidence="7">
    <location>
        <begin position="666"/>
        <end position="793"/>
    </location>
</feature>
<keyword evidence="3 6" id="KW-0812">Transmembrane</keyword>
<name>A0A318EK41_9GAMM</name>
<keyword evidence="9" id="KW-1185">Reference proteome</keyword>
<evidence type="ECO:0000256" key="4">
    <source>
        <dbReference type="ARBA" id="ARBA00022989"/>
    </source>
</evidence>
<comment type="subcellular location">
    <subcellularLocation>
        <location evidence="1">Cell membrane</location>
        <topology evidence="1">Multi-pass membrane protein</topology>
    </subcellularLocation>
</comment>
<evidence type="ECO:0000256" key="1">
    <source>
        <dbReference type="ARBA" id="ARBA00004651"/>
    </source>
</evidence>
<dbReference type="GO" id="GO:0005886">
    <property type="term" value="C:plasma membrane"/>
    <property type="evidence" value="ECO:0007669"/>
    <property type="project" value="UniProtKB-SubCell"/>
</dbReference>
<feature type="transmembrane region" description="Helical" evidence="6">
    <location>
        <begin position="282"/>
        <end position="303"/>
    </location>
</feature>
<keyword evidence="2" id="KW-1003">Cell membrane</keyword>
<feature type="transmembrane region" description="Helical" evidence="6">
    <location>
        <begin position="771"/>
        <end position="794"/>
    </location>
</feature>
<dbReference type="Pfam" id="PF03176">
    <property type="entry name" value="MMPL"/>
    <property type="match status" value="2"/>
</dbReference>
<dbReference type="InterPro" id="IPR004869">
    <property type="entry name" value="MMPL_dom"/>
</dbReference>
<feature type="transmembrane region" description="Helical" evidence="6">
    <location>
        <begin position="354"/>
        <end position="372"/>
    </location>
</feature>
<feature type="transmembrane region" description="Helical" evidence="6">
    <location>
        <begin position="33"/>
        <end position="50"/>
    </location>
</feature>
<dbReference type="Gene3D" id="1.20.1640.10">
    <property type="entry name" value="Multidrug efflux transporter AcrB transmembrane domain"/>
    <property type="match status" value="2"/>
</dbReference>
<evidence type="ECO:0000313" key="9">
    <source>
        <dbReference type="Proteomes" id="UP000248330"/>
    </source>
</evidence>
<feature type="transmembrane region" description="Helical" evidence="6">
    <location>
        <begin position="309"/>
        <end position="333"/>
    </location>
</feature>